<gene>
    <name evidence="14" type="ORF">GBAR_LOCUS18276</name>
</gene>
<keyword evidence="5" id="KW-0378">Hydrolase</keyword>
<dbReference type="Pfam" id="PF08785">
    <property type="entry name" value="Ku_PK_bind"/>
    <property type="match status" value="1"/>
</dbReference>
<accession>A0AA35WZK5</accession>
<proteinExistence type="inferred from homology"/>
<evidence type="ECO:0000256" key="10">
    <source>
        <dbReference type="ARBA" id="ARBA00023204"/>
    </source>
</evidence>
<dbReference type="GO" id="GO:0043564">
    <property type="term" value="C:Ku70:Ku80 complex"/>
    <property type="evidence" value="ECO:0007669"/>
    <property type="project" value="InterPro"/>
</dbReference>
<dbReference type="GO" id="GO:0004386">
    <property type="term" value="F:helicase activity"/>
    <property type="evidence" value="ECO:0007669"/>
    <property type="project" value="UniProtKB-KW"/>
</dbReference>
<dbReference type="InterPro" id="IPR014893">
    <property type="entry name" value="Ku_PK_bind"/>
</dbReference>
<name>A0AA35WZK5_GEOBA</name>
<reference evidence="14" key="1">
    <citation type="submission" date="2023-03" db="EMBL/GenBank/DDBJ databases">
        <authorList>
            <person name="Steffen K."/>
            <person name="Cardenas P."/>
        </authorList>
    </citation>
    <scope>NUCLEOTIDE SEQUENCE</scope>
</reference>
<feature type="region of interest" description="Disordered" evidence="12">
    <location>
        <begin position="522"/>
        <end position="543"/>
    </location>
</feature>
<dbReference type="FunFam" id="1.10.1600.10:FF:000002">
    <property type="entry name" value="X-ray repair cross-complementing protein 5"/>
    <property type="match status" value="1"/>
</dbReference>
<dbReference type="EMBL" id="CASHTH010002598">
    <property type="protein sequence ID" value="CAI8032322.1"/>
    <property type="molecule type" value="Genomic_DNA"/>
</dbReference>
<feature type="region of interest" description="Disordered" evidence="12">
    <location>
        <begin position="363"/>
        <end position="382"/>
    </location>
</feature>
<evidence type="ECO:0000313" key="15">
    <source>
        <dbReference type="Proteomes" id="UP001174909"/>
    </source>
</evidence>
<dbReference type="SUPFAM" id="SSF101420">
    <property type="entry name" value="C-terminal domain of Ku80"/>
    <property type="match status" value="1"/>
</dbReference>
<dbReference type="InterPro" id="IPR036494">
    <property type="entry name" value="Ku_C_sf"/>
</dbReference>
<dbReference type="Pfam" id="PF02735">
    <property type="entry name" value="Ku"/>
    <property type="match status" value="1"/>
</dbReference>
<feature type="domain" description="Ku" evidence="13">
    <location>
        <begin position="109"/>
        <end position="247"/>
    </location>
</feature>
<evidence type="ECO:0000256" key="2">
    <source>
        <dbReference type="ARBA" id="ARBA00007726"/>
    </source>
</evidence>
<dbReference type="GO" id="GO:0005524">
    <property type="term" value="F:ATP binding"/>
    <property type="evidence" value="ECO:0007669"/>
    <property type="project" value="UniProtKB-KW"/>
</dbReference>
<dbReference type="GO" id="GO:0006310">
    <property type="term" value="P:DNA recombination"/>
    <property type="evidence" value="ECO:0007669"/>
    <property type="project" value="UniProtKB-KW"/>
</dbReference>
<dbReference type="InterPro" id="IPR024193">
    <property type="entry name" value="Ku80"/>
</dbReference>
<evidence type="ECO:0000256" key="7">
    <source>
        <dbReference type="ARBA" id="ARBA00022840"/>
    </source>
</evidence>
<evidence type="ECO:0000313" key="14">
    <source>
        <dbReference type="EMBL" id="CAI8032322.1"/>
    </source>
</evidence>
<comment type="subcellular location">
    <subcellularLocation>
        <location evidence="1">Nucleus</location>
    </subcellularLocation>
</comment>
<protein>
    <submittedName>
        <fullName evidence="14">X-ray repair cross-complementing protein 5</fullName>
    </submittedName>
</protein>
<dbReference type="GO" id="GO:0003690">
    <property type="term" value="F:double-stranded DNA binding"/>
    <property type="evidence" value="ECO:0007669"/>
    <property type="project" value="TreeGrafter"/>
</dbReference>
<dbReference type="GO" id="GO:0042162">
    <property type="term" value="F:telomeric DNA binding"/>
    <property type="evidence" value="ECO:0007669"/>
    <property type="project" value="InterPro"/>
</dbReference>
<keyword evidence="8" id="KW-0238">DNA-binding</keyword>
<evidence type="ECO:0000256" key="5">
    <source>
        <dbReference type="ARBA" id="ARBA00022801"/>
    </source>
</evidence>
<evidence type="ECO:0000256" key="12">
    <source>
        <dbReference type="SAM" id="MobiDB-lite"/>
    </source>
</evidence>
<keyword evidence="11" id="KW-0539">Nucleus</keyword>
<evidence type="ECO:0000256" key="3">
    <source>
        <dbReference type="ARBA" id="ARBA00022741"/>
    </source>
</evidence>
<evidence type="ECO:0000259" key="13">
    <source>
        <dbReference type="SMART" id="SM00559"/>
    </source>
</evidence>
<comment type="similarity">
    <text evidence="2">Belongs to the ku80 family.</text>
</comment>
<evidence type="ECO:0000256" key="11">
    <source>
        <dbReference type="ARBA" id="ARBA00023242"/>
    </source>
</evidence>
<dbReference type="Gene3D" id="1.10.1600.10">
    <property type="match status" value="1"/>
</dbReference>
<evidence type="ECO:0000256" key="9">
    <source>
        <dbReference type="ARBA" id="ARBA00023172"/>
    </source>
</evidence>
<dbReference type="InterPro" id="IPR006164">
    <property type="entry name" value="DNA_bd_Ku70/Ku80"/>
</dbReference>
<evidence type="ECO:0000256" key="6">
    <source>
        <dbReference type="ARBA" id="ARBA00022806"/>
    </source>
</evidence>
<dbReference type="GO" id="GO:0003684">
    <property type="term" value="F:damaged DNA binding"/>
    <property type="evidence" value="ECO:0007669"/>
    <property type="project" value="InterPro"/>
</dbReference>
<dbReference type="CDD" id="cd00873">
    <property type="entry name" value="KU80"/>
    <property type="match status" value="1"/>
</dbReference>
<keyword evidence="10" id="KW-0234">DNA repair</keyword>
<keyword evidence="15" id="KW-1185">Reference proteome</keyword>
<keyword evidence="4" id="KW-0227">DNA damage</keyword>
<comment type="caution">
    <text evidence="14">The sequence shown here is derived from an EMBL/GenBank/DDBJ whole genome shotgun (WGS) entry which is preliminary data.</text>
</comment>
<dbReference type="SUPFAM" id="SSF100939">
    <property type="entry name" value="SPOC domain-like"/>
    <property type="match status" value="1"/>
</dbReference>
<dbReference type="GO" id="GO:0000723">
    <property type="term" value="P:telomere maintenance"/>
    <property type="evidence" value="ECO:0007669"/>
    <property type="project" value="InterPro"/>
</dbReference>
<dbReference type="PANTHER" id="PTHR12604:SF4">
    <property type="entry name" value="X-RAY REPAIR CROSS-COMPLEMENTING PROTEIN 5"/>
    <property type="match status" value="1"/>
</dbReference>
<dbReference type="AlphaFoldDB" id="A0AA35WZK5"/>
<keyword evidence="6" id="KW-0347">Helicase</keyword>
<evidence type="ECO:0000256" key="1">
    <source>
        <dbReference type="ARBA" id="ARBA00004123"/>
    </source>
</evidence>
<dbReference type="FunFam" id="2.40.290.10:FF:000005">
    <property type="entry name" value="X-ray repair cross-complementing protein 5"/>
    <property type="match status" value="1"/>
</dbReference>
<keyword evidence="3" id="KW-0547">Nucleotide-binding</keyword>
<dbReference type="GO" id="GO:0016787">
    <property type="term" value="F:hydrolase activity"/>
    <property type="evidence" value="ECO:0007669"/>
    <property type="project" value="UniProtKB-KW"/>
</dbReference>
<dbReference type="PANTHER" id="PTHR12604">
    <property type="entry name" value="KU AUTOANTIGEN DNA HELICASE"/>
    <property type="match status" value="1"/>
</dbReference>
<dbReference type="Proteomes" id="UP001174909">
    <property type="component" value="Unassembled WGS sequence"/>
</dbReference>
<feature type="compositionally biased region" description="Acidic residues" evidence="12">
    <location>
        <begin position="534"/>
        <end position="543"/>
    </location>
</feature>
<sequence>MKKTAQQLAGEAVLSRLVAEVDGASFSFQEASQVANFIRKTGKRQTTRFAGHLELGSSLKIACKIFTKVMHERPATWKKLSAVSEAARCQGQQAAVQIQRSYYLNNENETQVEHDNIVKGYRYGKSLVPITDEDESQMKASSERCLSLLGFSPETCVSTHQTLGSSVQVVVPTPDDQNAGAAMSALIHALYETKNVGVARYIARKNAAPRLVALLPQIKASHECLLMLHLPFMEDIRQYTFPSLSGPSGSATPSAEQLAAVDSLISSMDLMSADRDEDGERCEALKPKLTMNPLTQRVFQCISQRALNPDSTLPDMDPGLHHVLEPGQALLSLCSSALAGIKEAFPLMRVEKKDNKGTAVWKESSDLDVEGQGPSVKKPRVEEETDFSMASLARGEVTEVGTLDPVADFCRIVTRNDYDFNHCCRQLQGTMMKLVKESFGDSQYRKAMDCLRCLRRECLQRSEVKIFNDFLRQVKGDLIGTRYSSFWECIVTDGVTMVTSSECSVSSVSESDAKEFLLNQQQQEVEEGEGKEGDEADDLLAMM</sequence>
<evidence type="ECO:0000256" key="4">
    <source>
        <dbReference type="ARBA" id="ARBA00022763"/>
    </source>
</evidence>
<dbReference type="SMART" id="SM00559">
    <property type="entry name" value="Ku78"/>
    <property type="match status" value="1"/>
</dbReference>
<keyword evidence="7" id="KW-0067">ATP-binding</keyword>
<organism evidence="14 15">
    <name type="scientific">Geodia barretti</name>
    <name type="common">Barrett's horny sponge</name>
    <dbReference type="NCBI Taxonomy" id="519541"/>
    <lineage>
        <taxon>Eukaryota</taxon>
        <taxon>Metazoa</taxon>
        <taxon>Porifera</taxon>
        <taxon>Demospongiae</taxon>
        <taxon>Heteroscleromorpha</taxon>
        <taxon>Tetractinellida</taxon>
        <taxon>Astrophorina</taxon>
        <taxon>Geodiidae</taxon>
        <taxon>Geodia</taxon>
    </lineage>
</organism>
<keyword evidence="9" id="KW-0233">DNA recombination</keyword>
<evidence type="ECO:0000256" key="8">
    <source>
        <dbReference type="ARBA" id="ARBA00023125"/>
    </source>
</evidence>
<dbReference type="InterPro" id="IPR016194">
    <property type="entry name" value="SPOC-like_C_dom_sf"/>
</dbReference>
<dbReference type="Gene3D" id="1.25.40.240">
    <property type="entry name" value="Ku, C-terminal domain"/>
    <property type="match status" value="1"/>
</dbReference>
<dbReference type="GO" id="GO:0006303">
    <property type="term" value="P:double-strand break repair via nonhomologous end joining"/>
    <property type="evidence" value="ECO:0007669"/>
    <property type="project" value="InterPro"/>
</dbReference>
<dbReference type="Gene3D" id="2.40.290.10">
    <property type="match status" value="1"/>
</dbReference>